<dbReference type="Pfam" id="PF07885">
    <property type="entry name" value="Ion_trans_2"/>
    <property type="match status" value="1"/>
</dbReference>
<feature type="domain" description="Response regulatory" evidence="6">
    <location>
        <begin position="335"/>
        <end position="451"/>
    </location>
</feature>
<dbReference type="RefSeq" id="WP_250926698.1">
    <property type="nucleotide sequence ID" value="NZ_JAMQBK010000001.1"/>
</dbReference>
<dbReference type="CDD" id="cd00088">
    <property type="entry name" value="HPT"/>
    <property type="match status" value="1"/>
</dbReference>
<keyword evidence="5" id="KW-0472">Membrane</keyword>
<dbReference type="Proteomes" id="UP001202961">
    <property type="component" value="Unassembled WGS sequence"/>
</dbReference>
<dbReference type="SUPFAM" id="SSF51735">
    <property type="entry name" value="NAD(P)-binding Rossmann-fold domains"/>
    <property type="match status" value="1"/>
</dbReference>
<evidence type="ECO:0000313" key="10">
    <source>
        <dbReference type="Proteomes" id="UP001202961"/>
    </source>
</evidence>
<sequence>MKESARYLLPILFFVALVLSVGTGGFLLLEEGISVHDAFYMAVTAITPTQFHEVHKLSIHGRYFTVVLVFCGFGAVVAFATQFARLIVQSELEGVGIFTQKQMRRRIRMMKNHYIVCGFGEIGGAICGELVQQQLPFVVITADKDSTEVVEREGYAIVKGNPTADTSLKEAGIEHASGVIAVLADDADNLFISLAARELNPKILIIARGEDSSVEDRILRAGADIVVSPMKLGGQQIANLIRQQDGSSSPGESSLSSVGGFELASFKNETRTPISVAQVLKECGAIGLCGIEHVDGAFESDSSVQTRLGPGETLVMYKRVRSTEDFVNAVSQPRTVLLADDHRALRLLFSRKLIAAGYDVIQAENGLKALELAKLQQPELIVLDVNMPQLSGYQVAAALRKDARFDEVPIILYSADEANEFLHRGKEAGADMCIRKTSKSSELLACIEEAFAKKRESHASRKQPSANQVASEVKCEDQSDTPSEFSFEGLKKLTGDDPKLMDELIKAMLDETPRLLQELEYALDQNDVEQIRSSTHTLKGSLDVFGASGLHQLATELESIAAGDELDAVHPVYREFKRRCEALIDQLSAILQRQ</sequence>
<dbReference type="SMART" id="SM00448">
    <property type="entry name" value="REC"/>
    <property type="match status" value="1"/>
</dbReference>
<dbReference type="EMBL" id="JAMQBK010000001">
    <property type="protein sequence ID" value="MCM2369023.1"/>
    <property type="molecule type" value="Genomic_DNA"/>
</dbReference>
<dbReference type="PROSITE" id="PS50894">
    <property type="entry name" value="HPT"/>
    <property type="match status" value="1"/>
</dbReference>
<organism evidence="9 10">
    <name type="scientific">Aporhodopirellula aestuarii</name>
    <dbReference type="NCBI Taxonomy" id="2950107"/>
    <lineage>
        <taxon>Bacteria</taxon>
        <taxon>Pseudomonadati</taxon>
        <taxon>Planctomycetota</taxon>
        <taxon>Planctomycetia</taxon>
        <taxon>Pirellulales</taxon>
        <taxon>Pirellulaceae</taxon>
        <taxon>Aporhodopirellula</taxon>
    </lineage>
</organism>
<feature type="transmembrane region" description="Helical" evidence="5">
    <location>
        <begin position="7"/>
        <end position="29"/>
    </location>
</feature>
<dbReference type="SMART" id="SM00073">
    <property type="entry name" value="HPT"/>
    <property type="match status" value="1"/>
</dbReference>
<dbReference type="InterPro" id="IPR036291">
    <property type="entry name" value="NAD(P)-bd_dom_sf"/>
</dbReference>
<comment type="subcellular location">
    <subcellularLocation>
        <location evidence="1">Cell membrane</location>
        <topology evidence="1">Multi-pass membrane protein</topology>
    </subcellularLocation>
</comment>
<proteinExistence type="predicted"/>
<dbReference type="Gene3D" id="3.40.50.2300">
    <property type="match status" value="1"/>
</dbReference>
<reference evidence="9 10" key="1">
    <citation type="journal article" date="2022" name="Syst. Appl. Microbiol.">
        <title>Rhodopirellula aestuarii sp. nov., a novel member of the genus Rhodopirellula isolated from brackish sediments collected in the Tagus River estuary, Portugal.</title>
        <authorList>
            <person name="Vitorino I.R."/>
            <person name="Klimek D."/>
            <person name="Calusinska M."/>
            <person name="Lobo-da-Cunha A."/>
            <person name="Vasconcelos V."/>
            <person name="Lage O.M."/>
        </authorList>
    </citation>
    <scope>NUCLEOTIDE SEQUENCE [LARGE SCALE GENOMIC DNA]</scope>
    <source>
        <strain evidence="9 10">ICT_H3.1</strain>
    </source>
</reference>
<dbReference type="PANTHER" id="PTHR43833">
    <property type="entry name" value="POTASSIUM CHANNEL PROTEIN 2-RELATED-RELATED"/>
    <property type="match status" value="1"/>
</dbReference>
<dbReference type="PANTHER" id="PTHR43833:SF9">
    <property type="entry name" value="POTASSIUM CHANNEL PROTEIN YUGO-RELATED"/>
    <property type="match status" value="1"/>
</dbReference>
<feature type="modified residue" description="4-aspartylphosphate" evidence="3">
    <location>
        <position position="384"/>
    </location>
</feature>
<feature type="domain" description="RCK N-terminal" evidence="8">
    <location>
        <begin position="111"/>
        <end position="227"/>
    </location>
</feature>
<evidence type="ECO:0000256" key="4">
    <source>
        <dbReference type="SAM" id="MobiDB-lite"/>
    </source>
</evidence>
<keyword evidence="5" id="KW-0812">Transmembrane</keyword>
<feature type="transmembrane region" description="Helical" evidence="5">
    <location>
        <begin position="63"/>
        <end position="84"/>
    </location>
</feature>
<feature type="domain" description="HPt" evidence="7">
    <location>
        <begin position="497"/>
        <end position="590"/>
    </location>
</feature>
<dbReference type="InterPro" id="IPR050721">
    <property type="entry name" value="Trk_Ktr_HKT_K-transport"/>
</dbReference>
<dbReference type="InterPro" id="IPR011006">
    <property type="entry name" value="CheY-like_superfamily"/>
</dbReference>
<dbReference type="PROSITE" id="PS51201">
    <property type="entry name" value="RCK_N"/>
    <property type="match status" value="1"/>
</dbReference>
<evidence type="ECO:0000259" key="8">
    <source>
        <dbReference type="PROSITE" id="PS51201"/>
    </source>
</evidence>
<dbReference type="Pfam" id="PF00072">
    <property type="entry name" value="Response_reg"/>
    <property type="match status" value="1"/>
</dbReference>
<dbReference type="InterPro" id="IPR001789">
    <property type="entry name" value="Sig_transdc_resp-reg_receiver"/>
</dbReference>
<evidence type="ECO:0000256" key="5">
    <source>
        <dbReference type="SAM" id="Phobius"/>
    </source>
</evidence>
<feature type="modified residue" description="Phosphohistidine" evidence="2">
    <location>
        <position position="536"/>
    </location>
</feature>
<dbReference type="SUPFAM" id="SSF47226">
    <property type="entry name" value="Histidine-containing phosphotransfer domain, HPT domain"/>
    <property type="match status" value="1"/>
</dbReference>
<keyword evidence="5" id="KW-1133">Transmembrane helix</keyword>
<dbReference type="Gene3D" id="3.40.50.720">
    <property type="entry name" value="NAD(P)-binding Rossmann-like Domain"/>
    <property type="match status" value="1"/>
</dbReference>
<dbReference type="Pfam" id="PF02254">
    <property type="entry name" value="TrkA_N"/>
    <property type="match status" value="1"/>
</dbReference>
<dbReference type="SUPFAM" id="SSF52172">
    <property type="entry name" value="CheY-like"/>
    <property type="match status" value="1"/>
</dbReference>
<gene>
    <name evidence="9" type="ORF">NB063_00145</name>
</gene>
<dbReference type="Gene3D" id="1.20.120.160">
    <property type="entry name" value="HPT domain"/>
    <property type="match status" value="1"/>
</dbReference>
<dbReference type="PROSITE" id="PS50110">
    <property type="entry name" value="RESPONSE_REGULATORY"/>
    <property type="match status" value="1"/>
</dbReference>
<evidence type="ECO:0000256" key="1">
    <source>
        <dbReference type="ARBA" id="ARBA00004651"/>
    </source>
</evidence>
<accession>A0ABT0TXN9</accession>
<dbReference type="InterPro" id="IPR013099">
    <property type="entry name" value="K_chnl_dom"/>
</dbReference>
<keyword evidence="3" id="KW-0597">Phosphoprotein</keyword>
<dbReference type="SUPFAM" id="SSF81324">
    <property type="entry name" value="Voltage-gated potassium channels"/>
    <property type="match status" value="1"/>
</dbReference>
<protein>
    <submittedName>
        <fullName evidence="9">NAD-binding protein</fullName>
    </submittedName>
</protein>
<dbReference type="InterPro" id="IPR008207">
    <property type="entry name" value="Sig_transdc_His_kin_Hpt_dom"/>
</dbReference>
<evidence type="ECO:0000256" key="2">
    <source>
        <dbReference type="PROSITE-ProRule" id="PRU00110"/>
    </source>
</evidence>
<evidence type="ECO:0000259" key="6">
    <source>
        <dbReference type="PROSITE" id="PS50110"/>
    </source>
</evidence>
<name>A0ABT0TXN9_9BACT</name>
<dbReference type="Gene3D" id="1.10.287.70">
    <property type="match status" value="1"/>
</dbReference>
<feature type="region of interest" description="Disordered" evidence="4">
    <location>
        <begin position="456"/>
        <end position="482"/>
    </location>
</feature>
<comment type="caution">
    <text evidence="9">The sequence shown here is derived from an EMBL/GenBank/DDBJ whole genome shotgun (WGS) entry which is preliminary data.</text>
</comment>
<keyword evidence="10" id="KW-1185">Reference proteome</keyword>
<feature type="transmembrane region" description="Helical" evidence="5">
    <location>
        <begin position="113"/>
        <end position="131"/>
    </location>
</feature>
<dbReference type="InterPro" id="IPR003148">
    <property type="entry name" value="RCK_N"/>
</dbReference>
<dbReference type="Pfam" id="PF01627">
    <property type="entry name" value="Hpt"/>
    <property type="match status" value="1"/>
</dbReference>
<evidence type="ECO:0000259" key="7">
    <source>
        <dbReference type="PROSITE" id="PS50894"/>
    </source>
</evidence>
<evidence type="ECO:0000313" key="9">
    <source>
        <dbReference type="EMBL" id="MCM2369023.1"/>
    </source>
</evidence>
<evidence type="ECO:0000256" key="3">
    <source>
        <dbReference type="PROSITE-ProRule" id="PRU00169"/>
    </source>
</evidence>
<dbReference type="InterPro" id="IPR036641">
    <property type="entry name" value="HPT_dom_sf"/>
</dbReference>